<organism evidence="1 2">
    <name type="scientific">Rhodococcus aetherivorans</name>
    <dbReference type="NCBI Taxonomy" id="191292"/>
    <lineage>
        <taxon>Bacteria</taxon>
        <taxon>Bacillati</taxon>
        <taxon>Actinomycetota</taxon>
        <taxon>Actinomycetes</taxon>
        <taxon>Mycobacteriales</taxon>
        <taxon>Nocardiaceae</taxon>
        <taxon>Rhodococcus</taxon>
    </lineage>
</organism>
<proteinExistence type="predicted"/>
<dbReference type="EMBL" id="BLAH01000095">
    <property type="protein sequence ID" value="GES38637.1"/>
    <property type="molecule type" value="Genomic_DNA"/>
</dbReference>
<accession>A0ABQ0YQ31</accession>
<sequence>MTLRLQHKPAGLEVVFEINCEIDGGTRPVCIAEMVVLST</sequence>
<name>A0ABQ0YQ31_9NOCA</name>
<gene>
    <name evidence="1" type="ORF">RAJCM14343_3902</name>
</gene>
<reference evidence="1 2" key="1">
    <citation type="journal article" date="2018" name="Biodegradation">
        <title>1,4-Dioxane degradation characteristics of Rhodococcus aetherivorans JCM 14343.</title>
        <authorList>
            <person name="Inoue D."/>
            <person name="Tsunoda T."/>
            <person name="Yamamoto N."/>
            <person name="Ike M."/>
            <person name="Sei K."/>
        </authorList>
    </citation>
    <scope>NUCLEOTIDE SEQUENCE [LARGE SCALE GENOMIC DNA]</scope>
    <source>
        <strain evidence="1 2">JCM 14343</strain>
    </source>
</reference>
<protein>
    <submittedName>
        <fullName evidence="1">Uncharacterized protein</fullName>
    </submittedName>
</protein>
<keyword evidence="2" id="KW-1185">Reference proteome</keyword>
<evidence type="ECO:0000313" key="2">
    <source>
        <dbReference type="Proteomes" id="UP000325466"/>
    </source>
</evidence>
<comment type="caution">
    <text evidence="1">The sequence shown here is derived from an EMBL/GenBank/DDBJ whole genome shotgun (WGS) entry which is preliminary data.</text>
</comment>
<evidence type="ECO:0000313" key="1">
    <source>
        <dbReference type="EMBL" id="GES38637.1"/>
    </source>
</evidence>
<dbReference type="Proteomes" id="UP000325466">
    <property type="component" value="Unassembled WGS sequence"/>
</dbReference>